<comment type="similarity">
    <text evidence="3">Belongs to the mitochondrion-specific ribosomal protein mS38 family.</text>
</comment>
<dbReference type="InterPro" id="IPR013177">
    <property type="entry name" value="Ribosomal_mS38_C"/>
</dbReference>
<evidence type="ECO:0000313" key="9">
    <source>
        <dbReference type="Proteomes" id="UP000054516"/>
    </source>
</evidence>
<feature type="region of interest" description="Disordered" evidence="6">
    <location>
        <begin position="232"/>
        <end position="266"/>
    </location>
</feature>
<evidence type="ECO:0000256" key="4">
    <source>
        <dbReference type="ARBA" id="ARBA00035682"/>
    </source>
</evidence>
<dbReference type="PANTHER" id="PTHR32035:SF3">
    <property type="entry name" value="SMALL RIBOSOMAL SUBUNIT PROTEIN MS38"/>
    <property type="match status" value="1"/>
</dbReference>
<feature type="compositionally biased region" description="Polar residues" evidence="6">
    <location>
        <begin position="66"/>
        <end position="78"/>
    </location>
</feature>
<reference evidence="8" key="1">
    <citation type="submission" date="2016-03" db="EMBL/GenBank/DDBJ databases">
        <title>Draft genome sequence of Rosellinia necatrix.</title>
        <authorList>
            <person name="Kanematsu S."/>
        </authorList>
    </citation>
    <scope>NUCLEOTIDE SEQUENCE [LARGE SCALE GENOMIC DNA]</scope>
    <source>
        <strain evidence="8">W97</strain>
    </source>
</reference>
<feature type="domain" description="Ribosomal protein mS38 C-terminal" evidence="7">
    <location>
        <begin position="334"/>
        <end position="367"/>
    </location>
</feature>
<evidence type="ECO:0000259" key="7">
    <source>
        <dbReference type="SMART" id="SM01155"/>
    </source>
</evidence>
<keyword evidence="9" id="KW-1185">Reference proteome</keyword>
<keyword evidence="2" id="KW-0496">Mitochondrion</keyword>
<protein>
    <recommendedName>
        <fullName evidence="4">Small ribosomal subunit protein mS38</fullName>
    </recommendedName>
</protein>
<sequence>MLLPSTVRRLATAAPQSPLLASFAPTATRATTVLALHGNPRCSPQRRYSSSKPSSPNDSPKGYSAGQVTTSPAQSTKQSGEKQSGEKRRRKAKESSPQRKLPSVPSTQDVPQEALALATFFSLHRPISVTHSFPKAITDDAFAQIFTPRTKPITHNKVMSTLARAADQLEQSMQGLAITTQHVADASAPHDANGEPMQQISLKHPDGTESSVYVQLDHMSGQFLPFHPPPIPQALSGTEVGASTESGNAETASSEQETAAQQEPQTRIYRAMFTLEETIDENGNTRIVAHTPQLIEDGARDDGTTANPPRSFLERMALREIRREQIRGRPDSMLAISVKRQRKLKMKKKKYKKLMRRTRNERRKLDRI</sequence>
<name>A0A1W2TBQ4_ROSNE</name>
<accession>A0A1W2TBQ4</accession>
<dbReference type="OrthoDB" id="5364404at2759"/>
<feature type="compositionally biased region" description="Low complexity" evidence="6">
    <location>
        <begin position="43"/>
        <end position="60"/>
    </location>
</feature>
<gene>
    <name evidence="8" type="ORF">SAMD00023353_1001450</name>
</gene>
<evidence type="ECO:0000256" key="5">
    <source>
        <dbReference type="SAM" id="Coils"/>
    </source>
</evidence>
<feature type="coiled-coil region" evidence="5">
    <location>
        <begin position="341"/>
        <end position="368"/>
    </location>
</feature>
<dbReference type="AlphaFoldDB" id="A0A1W2TBQ4"/>
<organism evidence="8">
    <name type="scientific">Rosellinia necatrix</name>
    <name type="common">White root-rot fungus</name>
    <dbReference type="NCBI Taxonomy" id="77044"/>
    <lineage>
        <taxon>Eukaryota</taxon>
        <taxon>Fungi</taxon>
        <taxon>Dikarya</taxon>
        <taxon>Ascomycota</taxon>
        <taxon>Pezizomycotina</taxon>
        <taxon>Sordariomycetes</taxon>
        <taxon>Xylariomycetidae</taxon>
        <taxon>Xylariales</taxon>
        <taxon>Xylariaceae</taxon>
        <taxon>Rosellinia</taxon>
    </lineage>
</organism>
<proteinExistence type="inferred from homology"/>
<dbReference type="Pfam" id="PF08213">
    <property type="entry name" value="COX24_C"/>
    <property type="match status" value="1"/>
</dbReference>
<keyword evidence="5" id="KW-0175">Coiled coil</keyword>
<evidence type="ECO:0000313" key="8">
    <source>
        <dbReference type="EMBL" id="GAP85369.1"/>
    </source>
</evidence>
<evidence type="ECO:0000256" key="1">
    <source>
        <dbReference type="ARBA" id="ARBA00004173"/>
    </source>
</evidence>
<evidence type="ECO:0000256" key="6">
    <source>
        <dbReference type="SAM" id="MobiDB-lite"/>
    </source>
</evidence>
<dbReference type="Proteomes" id="UP000054516">
    <property type="component" value="Unassembled WGS sequence"/>
</dbReference>
<dbReference type="PANTHER" id="PTHR32035">
    <property type="entry name" value="AURORA KINASE A-INTERACTING PROTEIN"/>
    <property type="match status" value="1"/>
</dbReference>
<dbReference type="SMART" id="SM01155">
    <property type="entry name" value="DUF1713"/>
    <property type="match status" value="1"/>
</dbReference>
<dbReference type="OMA" id="PSTHHMS"/>
<evidence type="ECO:0000256" key="3">
    <source>
        <dbReference type="ARBA" id="ARBA00035647"/>
    </source>
</evidence>
<comment type="subcellular location">
    <subcellularLocation>
        <location evidence="1">Mitochondrion</location>
    </subcellularLocation>
</comment>
<dbReference type="STRING" id="77044.A0A1W2TBQ4"/>
<dbReference type="GO" id="GO:0005739">
    <property type="term" value="C:mitochondrion"/>
    <property type="evidence" value="ECO:0007669"/>
    <property type="project" value="UniProtKB-SubCell"/>
</dbReference>
<evidence type="ECO:0000256" key="2">
    <source>
        <dbReference type="ARBA" id="ARBA00023128"/>
    </source>
</evidence>
<feature type="compositionally biased region" description="Low complexity" evidence="6">
    <location>
        <begin position="249"/>
        <end position="266"/>
    </location>
</feature>
<feature type="region of interest" description="Disordered" evidence="6">
    <location>
        <begin position="35"/>
        <end position="109"/>
    </location>
</feature>
<dbReference type="EMBL" id="DF977455">
    <property type="protein sequence ID" value="GAP85369.1"/>
    <property type="molecule type" value="Genomic_DNA"/>
</dbReference>